<dbReference type="EMBL" id="FSSB01000004">
    <property type="protein sequence ID" value="SIO92691.1"/>
    <property type="molecule type" value="Genomic_DNA"/>
</dbReference>
<name>A0A1N6LZY4_9VIBR</name>
<feature type="transmembrane region" description="Helical" evidence="1">
    <location>
        <begin position="7"/>
        <end position="26"/>
    </location>
</feature>
<organism evidence="2 3">
    <name type="scientific">Vibrio spartinae</name>
    <dbReference type="NCBI Taxonomy" id="1918945"/>
    <lineage>
        <taxon>Bacteria</taxon>
        <taxon>Pseudomonadati</taxon>
        <taxon>Pseudomonadota</taxon>
        <taxon>Gammaproteobacteria</taxon>
        <taxon>Vibrionales</taxon>
        <taxon>Vibrionaceae</taxon>
        <taxon>Vibrio</taxon>
    </lineage>
</organism>
<dbReference type="Proteomes" id="UP000184774">
    <property type="component" value="Unassembled WGS sequence"/>
</dbReference>
<keyword evidence="1" id="KW-0472">Membrane</keyword>
<dbReference type="OrthoDB" id="5906809at2"/>
<feature type="transmembrane region" description="Helical" evidence="1">
    <location>
        <begin position="68"/>
        <end position="91"/>
    </location>
</feature>
<dbReference type="RefSeq" id="WP_074371330.1">
    <property type="nucleotide sequence ID" value="NZ_AP024907.1"/>
</dbReference>
<dbReference type="AlphaFoldDB" id="A0A1N6LZY4"/>
<proteinExistence type="predicted"/>
<accession>A0A1N6LZY4</accession>
<reference evidence="2 3" key="1">
    <citation type="submission" date="2016-12" db="EMBL/GenBank/DDBJ databases">
        <authorList>
            <person name="Song W.-J."/>
            <person name="Kurnit D.M."/>
        </authorList>
    </citation>
    <scope>NUCLEOTIDE SEQUENCE [LARGE SCALE GENOMIC DNA]</scope>
    <source>
        <strain evidence="2 3">CECT 9026</strain>
    </source>
</reference>
<feature type="transmembrane region" description="Helical" evidence="1">
    <location>
        <begin position="38"/>
        <end position="61"/>
    </location>
</feature>
<keyword evidence="1" id="KW-1133">Transmembrane helix</keyword>
<evidence type="ECO:0000256" key="1">
    <source>
        <dbReference type="SAM" id="Phobius"/>
    </source>
</evidence>
<evidence type="ECO:0000313" key="3">
    <source>
        <dbReference type="Proteomes" id="UP000184774"/>
    </source>
</evidence>
<keyword evidence="1" id="KW-0812">Transmembrane</keyword>
<sequence length="92" mass="10942">MKKIMINLLLTFPLILFVYIWIVFVFEININVGFIPEFIGVLMIFFGTPLLFLVGSIYTFYKKNWYWFGIYMLLGGFPVATYFILSIIHSYF</sequence>
<protein>
    <submittedName>
        <fullName evidence="2">Uncharacterized protein</fullName>
    </submittedName>
</protein>
<gene>
    <name evidence="2" type="ORF">VSP9026_00309</name>
</gene>
<evidence type="ECO:0000313" key="2">
    <source>
        <dbReference type="EMBL" id="SIO92691.1"/>
    </source>
</evidence>